<feature type="chain" id="PRO_5038829990" evidence="3">
    <location>
        <begin position="39"/>
        <end position="389"/>
    </location>
</feature>
<dbReference type="PANTHER" id="PTHR30036">
    <property type="entry name" value="D-XYLOSE-BINDING PERIPLASMIC PROTEIN"/>
    <property type="match status" value="1"/>
</dbReference>
<evidence type="ECO:0000313" key="5">
    <source>
        <dbReference type="EMBL" id="RPF22322.1"/>
    </source>
</evidence>
<feature type="signal peptide" evidence="3">
    <location>
        <begin position="1"/>
        <end position="38"/>
    </location>
</feature>
<dbReference type="Gene3D" id="3.40.50.2300">
    <property type="match status" value="2"/>
</dbReference>
<keyword evidence="6" id="KW-1185">Reference proteome</keyword>
<comment type="caution">
    <text evidence="5">The sequence shown here is derived from an EMBL/GenBank/DDBJ whole genome shotgun (WGS) entry which is preliminary data.</text>
</comment>
<dbReference type="AlphaFoldDB" id="A0A3N4ZA80"/>
<dbReference type="InterPro" id="IPR050555">
    <property type="entry name" value="Bact_Solute-Bind_Prot2"/>
</dbReference>
<evidence type="ECO:0000256" key="3">
    <source>
        <dbReference type="SAM" id="SignalP"/>
    </source>
</evidence>
<reference evidence="5 6" key="1">
    <citation type="submission" date="2018-11" db="EMBL/GenBank/DDBJ databases">
        <title>Sequencing the genomes of 1000 actinobacteria strains.</title>
        <authorList>
            <person name="Klenk H.-P."/>
        </authorList>
    </citation>
    <scope>NUCLEOTIDE SEQUENCE [LARGE SCALE GENOMIC DNA]</scope>
    <source>
        <strain evidence="5 6">DSM 15700</strain>
    </source>
</reference>
<comment type="subcellular location">
    <subcellularLocation>
        <location evidence="1">Cell envelope</location>
    </subcellularLocation>
</comment>
<dbReference type="Pfam" id="PF13407">
    <property type="entry name" value="Peripla_BP_4"/>
    <property type="match status" value="1"/>
</dbReference>
<proteinExistence type="predicted"/>
<keyword evidence="2 3" id="KW-0732">Signal</keyword>
<evidence type="ECO:0000259" key="4">
    <source>
        <dbReference type="Pfam" id="PF13407"/>
    </source>
</evidence>
<name>A0A3N4ZA80_9MICO</name>
<dbReference type="EMBL" id="RKQZ01000001">
    <property type="protein sequence ID" value="RPF22322.1"/>
    <property type="molecule type" value="Genomic_DNA"/>
</dbReference>
<dbReference type="InterPro" id="IPR028082">
    <property type="entry name" value="Peripla_BP_I"/>
</dbReference>
<protein>
    <submittedName>
        <fullName evidence="5">D-xylose transport system substrate-binding protein</fullName>
    </submittedName>
</protein>
<gene>
    <name evidence="5" type="ORF">EDD34_2976</name>
</gene>
<dbReference type="Proteomes" id="UP000280501">
    <property type="component" value="Unassembled WGS sequence"/>
</dbReference>
<organism evidence="5 6">
    <name type="scientific">Myceligenerans xiligouense</name>
    <dbReference type="NCBI Taxonomy" id="253184"/>
    <lineage>
        <taxon>Bacteria</taxon>
        <taxon>Bacillati</taxon>
        <taxon>Actinomycetota</taxon>
        <taxon>Actinomycetes</taxon>
        <taxon>Micrococcales</taxon>
        <taxon>Promicromonosporaceae</taxon>
        <taxon>Myceligenerans</taxon>
    </lineage>
</organism>
<dbReference type="SUPFAM" id="SSF53822">
    <property type="entry name" value="Periplasmic binding protein-like I"/>
    <property type="match status" value="1"/>
</dbReference>
<evidence type="ECO:0000256" key="2">
    <source>
        <dbReference type="ARBA" id="ARBA00022729"/>
    </source>
</evidence>
<evidence type="ECO:0000313" key="6">
    <source>
        <dbReference type="Proteomes" id="UP000280501"/>
    </source>
</evidence>
<dbReference type="InterPro" id="IPR025997">
    <property type="entry name" value="SBP_2_dom"/>
</dbReference>
<dbReference type="PANTHER" id="PTHR30036:SF1">
    <property type="entry name" value="D-XYLOSE-BINDING PERIPLASMIC PROTEIN"/>
    <property type="match status" value="1"/>
</dbReference>
<sequence length="389" mass="40122">MIVGPARGNDVSPGRRRRAALAASLASVVVAATVSACAGTGGAAEAAEGTVGLLLPEAQTARYEASDRPTFARVVSSRCPGCDVLYANAGQDVASQQEQAESMLVRGADVLVLGAVDTVAAVGIVEEAHRLGAKVIAYDRFVEGADYYVSYDYEFLGYLMGSALAGELDRGVDPGLTTLEARTAAGSDAVPGVLLVQGAVTDPNSRAIADGAHRALDSADVEILAEYHTPDWSPDKATEWVEAMLTRYRGQVDGILAASDGVAGGAVAAAKAAGLDPVPPTTGQDGELAAVQRIVAGDQYMTIYKATDQQAATAAELAVRVLRGEDPRTTAVTGGVPTLLLAPRAVGVDDIEHVILDGRVYTAEQICTPPYRTACEARGLVGVAQEERG</sequence>
<accession>A0A3N4ZA80</accession>
<dbReference type="GO" id="GO:0030246">
    <property type="term" value="F:carbohydrate binding"/>
    <property type="evidence" value="ECO:0007669"/>
    <property type="project" value="TreeGrafter"/>
</dbReference>
<evidence type="ECO:0000256" key="1">
    <source>
        <dbReference type="ARBA" id="ARBA00004196"/>
    </source>
</evidence>
<dbReference type="GO" id="GO:0030288">
    <property type="term" value="C:outer membrane-bounded periplasmic space"/>
    <property type="evidence" value="ECO:0007669"/>
    <property type="project" value="TreeGrafter"/>
</dbReference>
<feature type="domain" description="Periplasmic binding protein" evidence="4">
    <location>
        <begin position="81"/>
        <end position="325"/>
    </location>
</feature>
<dbReference type="OrthoDB" id="9773673at2"/>